<name>A0A9J6AE30_SOLCO</name>
<reference evidence="2 3" key="1">
    <citation type="submission" date="2020-09" db="EMBL/GenBank/DDBJ databases">
        <title>De no assembly of potato wild relative species, Solanum commersonii.</title>
        <authorList>
            <person name="Cho K."/>
        </authorList>
    </citation>
    <scope>NUCLEOTIDE SEQUENCE [LARGE SCALE GENOMIC DNA]</scope>
    <source>
        <strain evidence="2">LZ3.2</strain>
        <tissue evidence="2">Leaf</tissue>
    </source>
</reference>
<accession>A0A9J6AE30</accession>
<feature type="region of interest" description="Disordered" evidence="1">
    <location>
        <begin position="17"/>
        <end position="38"/>
    </location>
</feature>
<evidence type="ECO:0000313" key="3">
    <source>
        <dbReference type="Proteomes" id="UP000824120"/>
    </source>
</evidence>
<organism evidence="2 3">
    <name type="scientific">Solanum commersonii</name>
    <name type="common">Commerson's wild potato</name>
    <name type="synonym">Commerson's nightshade</name>
    <dbReference type="NCBI Taxonomy" id="4109"/>
    <lineage>
        <taxon>Eukaryota</taxon>
        <taxon>Viridiplantae</taxon>
        <taxon>Streptophyta</taxon>
        <taxon>Embryophyta</taxon>
        <taxon>Tracheophyta</taxon>
        <taxon>Spermatophyta</taxon>
        <taxon>Magnoliopsida</taxon>
        <taxon>eudicotyledons</taxon>
        <taxon>Gunneridae</taxon>
        <taxon>Pentapetalae</taxon>
        <taxon>asterids</taxon>
        <taxon>lamiids</taxon>
        <taxon>Solanales</taxon>
        <taxon>Solanaceae</taxon>
        <taxon>Solanoideae</taxon>
        <taxon>Solaneae</taxon>
        <taxon>Solanum</taxon>
    </lineage>
</organism>
<comment type="caution">
    <text evidence="2">The sequence shown here is derived from an EMBL/GenBank/DDBJ whole genome shotgun (WGS) entry which is preliminary data.</text>
</comment>
<keyword evidence="3" id="KW-1185">Reference proteome</keyword>
<feature type="compositionally biased region" description="Polar residues" evidence="1">
    <location>
        <begin position="27"/>
        <end position="38"/>
    </location>
</feature>
<gene>
    <name evidence="2" type="ORF">H5410_007612</name>
</gene>
<dbReference type="Proteomes" id="UP000824120">
    <property type="component" value="Chromosome 2"/>
</dbReference>
<dbReference type="EMBL" id="JACXVP010000002">
    <property type="protein sequence ID" value="KAG5622394.1"/>
    <property type="molecule type" value="Genomic_DNA"/>
</dbReference>
<evidence type="ECO:0000256" key="1">
    <source>
        <dbReference type="SAM" id="MobiDB-lite"/>
    </source>
</evidence>
<protein>
    <submittedName>
        <fullName evidence="2">Uncharacterized protein</fullName>
    </submittedName>
</protein>
<dbReference type="AlphaFoldDB" id="A0A9J6AE30"/>
<evidence type="ECO:0000313" key="2">
    <source>
        <dbReference type="EMBL" id="KAG5622394.1"/>
    </source>
</evidence>
<proteinExistence type="predicted"/>
<sequence>MSDSYNEIGKVVEVKQKKRNDRKCNSDSEINNELQKQSQLYSDSDGMISRTIQHFSSFNTSYGSQSAEHDIEF</sequence>